<dbReference type="Pfam" id="PF22725">
    <property type="entry name" value="GFO_IDH_MocA_C3"/>
    <property type="match status" value="1"/>
</dbReference>
<evidence type="ECO:0000256" key="1">
    <source>
        <dbReference type="ARBA" id="ARBA00010928"/>
    </source>
</evidence>
<evidence type="ECO:0000313" key="5">
    <source>
        <dbReference type="EMBL" id="SDM50967.1"/>
    </source>
</evidence>
<dbReference type="Proteomes" id="UP000199370">
    <property type="component" value="Unassembled WGS sequence"/>
</dbReference>
<dbReference type="SUPFAM" id="SSF51735">
    <property type="entry name" value="NAD(P)-binding Rossmann-fold domains"/>
    <property type="match status" value="1"/>
</dbReference>
<dbReference type="OrthoDB" id="25239at2157"/>
<dbReference type="Gene3D" id="3.40.50.720">
    <property type="entry name" value="NAD(P)-binding Rossmann-like Domain"/>
    <property type="match status" value="1"/>
</dbReference>
<dbReference type="GO" id="GO:0016491">
    <property type="term" value="F:oxidoreductase activity"/>
    <property type="evidence" value="ECO:0007669"/>
    <property type="project" value="UniProtKB-KW"/>
</dbReference>
<evidence type="ECO:0000259" key="4">
    <source>
        <dbReference type="Pfam" id="PF22725"/>
    </source>
</evidence>
<evidence type="ECO:0000256" key="2">
    <source>
        <dbReference type="ARBA" id="ARBA00023002"/>
    </source>
</evidence>
<keyword evidence="6" id="KW-1185">Reference proteome</keyword>
<keyword evidence="2" id="KW-0560">Oxidoreductase</keyword>
<dbReference type="GO" id="GO:0000166">
    <property type="term" value="F:nucleotide binding"/>
    <property type="evidence" value="ECO:0007669"/>
    <property type="project" value="InterPro"/>
</dbReference>
<dbReference type="SUPFAM" id="SSF55347">
    <property type="entry name" value="Glyceraldehyde-3-phosphate dehydrogenase-like, C-terminal domain"/>
    <property type="match status" value="1"/>
</dbReference>
<comment type="similarity">
    <text evidence="1">Belongs to the Gfo/Idh/MocA family.</text>
</comment>
<dbReference type="EMBL" id="FNIA01000003">
    <property type="protein sequence ID" value="SDM50967.1"/>
    <property type="molecule type" value="Genomic_DNA"/>
</dbReference>
<dbReference type="Pfam" id="PF01408">
    <property type="entry name" value="GFO_IDH_MocA"/>
    <property type="match status" value="1"/>
</dbReference>
<dbReference type="STRING" id="996166.SAMN05192554_103120"/>
<proteinExistence type="inferred from homology"/>
<feature type="domain" description="Gfo/Idh/MocA-like oxidoreductase N-terminal" evidence="3">
    <location>
        <begin position="2"/>
        <end position="119"/>
    </location>
</feature>
<name>A0A1G9TTD1_9EURY</name>
<sequence>MRFGVLSTANIGRKAVIPGIRTAGHEVTAIASRAADRAAGVAADLDIDRSYGSYRELLGDEALDAVYVPLPNAHHDAWTRAAADAGLDVLCEKPLAVDADEARALGDYCDDAGITLMEAFMYRYHPKTERAAAIVADELEDVRGAFATFQFPLRGRPDDIRLDPDLAGGALMDVGCYAVSVLRTLLGEPDRVRARTLDTRDCGVDTHLAGTFEYEGATAQLSCSFDTHAEQRYRVEAENGWLEVDGAFNPGDAGEPQSITYQVDGRQVTETFDPVDQYAEQVRHFVDCVESGRRPRTDADEAVANMAAIDALYESADTGEAVDLATTQ</sequence>
<organism evidence="5 6">
    <name type="scientific">Haloarchaeobius iranensis</name>
    <dbReference type="NCBI Taxonomy" id="996166"/>
    <lineage>
        <taxon>Archaea</taxon>
        <taxon>Methanobacteriati</taxon>
        <taxon>Methanobacteriota</taxon>
        <taxon>Stenosarchaea group</taxon>
        <taxon>Halobacteria</taxon>
        <taxon>Halobacteriales</taxon>
        <taxon>Halorubellaceae</taxon>
        <taxon>Haloarchaeobius</taxon>
    </lineage>
</organism>
<dbReference type="InterPro" id="IPR050984">
    <property type="entry name" value="Gfo/Idh/MocA_domain"/>
</dbReference>
<dbReference type="Gene3D" id="3.30.360.10">
    <property type="entry name" value="Dihydrodipicolinate Reductase, domain 2"/>
    <property type="match status" value="1"/>
</dbReference>
<evidence type="ECO:0000259" key="3">
    <source>
        <dbReference type="Pfam" id="PF01408"/>
    </source>
</evidence>
<protein>
    <submittedName>
        <fullName evidence="5">Predicted dehydrogenase</fullName>
    </submittedName>
</protein>
<evidence type="ECO:0000313" key="6">
    <source>
        <dbReference type="Proteomes" id="UP000199370"/>
    </source>
</evidence>
<dbReference type="PANTHER" id="PTHR22604:SF105">
    <property type="entry name" value="TRANS-1,2-DIHYDROBENZENE-1,2-DIOL DEHYDROGENASE"/>
    <property type="match status" value="1"/>
</dbReference>
<accession>A0A1G9TTD1</accession>
<reference evidence="5 6" key="1">
    <citation type="submission" date="2016-10" db="EMBL/GenBank/DDBJ databases">
        <authorList>
            <person name="de Groot N.N."/>
        </authorList>
    </citation>
    <scope>NUCLEOTIDE SEQUENCE [LARGE SCALE GENOMIC DNA]</scope>
    <source>
        <strain evidence="6">EB21,IBRC-M 10013,KCTC 4048</strain>
    </source>
</reference>
<dbReference type="AlphaFoldDB" id="A0A1G9TTD1"/>
<dbReference type="PANTHER" id="PTHR22604">
    <property type="entry name" value="OXIDOREDUCTASES"/>
    <property type="match status" value="1"/>
</dbReference>
<gene>
    <name evidence="5" type="ORF">SAMN05192554_103120</name>
</gene>
<dbReference type="InterPro" id="IPR036291">
    <property type="entry name" value="NAD(P)-bd_dom_sf"/>
</dbReference>
<dbReference type="RefSeq" id="WP_089731628.1">
    <property type="nucleotide sequence ID" value="NZ_FNIA01000003.1"/>
</dbReference>
<feature type="domain" description="GFO/IDH/MocA-like oxidoreductase" evidence="4">
    <location>
        <begin position="133"/>
        <end position="243"/>
    </location>
</feature>
<dbReference type="InterPro" id="IPR000683">
    <property type="entry name" value="Gfo/Idh/MocA-like_OxRdtase_N"/>
</dbReference>
<dbReference type="InterPro" id="IPR055170">
    <property type="entry name" value="GFO_IDH_MocA-like_dom"/>
</dbReference>